<dbReference type="Pfam" id="PF02578">
    <property type="entry name" value="Cu-oxidase_4"/>
    <property type="match status" value="1"/>
</dbReference>
<comment type="catalytic activity">
    <reaction evidence="1">
        <text>inosine + phosphate = alpha-D-ribose 1-phosphate + hypoxanthine</text>
        <dbReference type="Rhea" id="RHEA:27646"/>
        <dbReference type="ChEBI" id="CHEBI:17368"/>
        <dbReference type="ChEBI" id="CHEBI:17596"/>
        <dbReference type="ChEBI" id="CHEBI:43474"/>
        <dbReference type="ChEBI" id="CHEBI:57720"/>
        <dbReference type="EC" id="2.4.2.1"/>
    </reaction>
    <physiologicalReaction direction="left-to-right" evidence="1">
        <dbReference type="Rhea" id="RHEA:27647"/>
    </physiologicalReaction>
</comment>
<comment type="similarity">
    <text evidence="2 10">Belongs to the purine nucleoside phosphorylase YfiH/LACC1 family.</text>
</comment>
<reference evidence="11 12" key="1">
    <citation type="journal article" date="2019" name="ISME J.">
        <title>Insights into ecological role of a new deltaproteobacterial order Candidatus Acidulodesulfobacterales by metagenomics and metatranscriptomics.</title>
        <authorList>
            <person name="Tan S."/>
            <person name="Liu J."/>
            <person name="Fang Y."/>
            <person name="Hedlund B.P."/>
            <person name="Lian Z.H."/>
            <person name="Huang L.Y."/>
            <person name="Li J.T."/>
            <person name="Huang L.N."/>
            <person name="Li W.J."/>
            <person name="Jiang H.C."/>
            <person name="Dong H.L."/>
            <person name="Shu W.S."/>
        </authorList>
    </citation>
    <scope>NUCLEOTIDE SEQUENCE [LARGE SCALE GENOMIC DNA]</scope>
    <source>
        <strain evidence="11">AP2</strain>
    </source>
</reference>
<keyword evidence="6" id="KW-0862">Zinc</keyword>
<dbReference type="InterPro" id="IPR038371">
    <property type="entry name" value="Cu_polyphenol_OxRdtase_sf"/>
</dbReference>
<dbReference type="GO" id="GO:0005507">
    <property type="term" value="F:copper ion binding"/>
    <property type="evidence" value="ECO:0007669"/>
    <property type="project" value="TreeGrafter"/>
</dbReference>
<dbReference type="GO" id="GO:0016787">
    <property type="term" value="F:hydrolase activity"/>
    <property type="evidence" value="ECO:0007669"/>
    <property type="project" value="UniProtKB-KW"/>
</dbReference>
<dbReference type="NCBIfam" id="TIGR00726">
    <property type="entry name" value="peptidoglycan editing factor PgeF"/>
    <property type="match status" value="1"/>
</dbReference>
<dbReference type="AlphaFoldDB" id="A0A519BI27"/>
<dbReference type="SUPFAM" id="SSF64438">
    <property type="entry name" value="CNF1/YfiH-like putative cysteine hydrolases"/>
    <property type="match status" value="1"/>
</dbReference>
<dbReference type="InterPro" id="IPR003730">
    <property type="entry name" value="Cu_polyphenol_OxRdtase"/>
</dbReference>
<evidence type="ECO:0000256" key="6">
    <source>
        <dbReference type="ARBA" id="ARBA00022833"/>
    </source>
</evidence>
<accession>A0A519BI27</accession>
<organism evidence="11 12">
    <name type="scientific">Acididesulfobacter guangdongensis</name>
    <dbReference type="NCBI Taxonomy" id="2597225"/>
    <lineage>
        <taxon>Bacteria</taxon>
        <taxon>Deltaproteobacteria</taxon>
        <taxon>Candidatus Acidulodesulfobacterales</taxon>
        <taxon>Candidatus Acididesulfobacter</taxon>
    </lineage>
</organism>
<dbReference type="InterPro" id="IPR011324">
    <property type="entry name" value="Cytotoxic_necrot_fac-like_cat"/>
</dbReference>
<dbReference type="PANTHER" id="PTHR30616">
    <property type="entry name" value="UNCHARACTERIZED PROTEIN YFIH"/>
    <property type="match status" value="1"/>
</dbReference>
<evidence type="ECO:0000256" key="7">
    <source>
        <dbReference type="ARBA" id="ARBA00047989"/>
    </source>
</evidence>
<keyword evidence="5" id="KW-0378">Hydrolase</keyword>
<dbReference type="GO" id="GO:0017061">
    <property type="term" value="F:S-methyl-5-thioadenosine phosphorylase activity"/>
    <property type="evidence" value="ECO:0007669"/>
    <property type="project" value="UniProtKB-EC"/>
</dbReference>
<dbReference type="PANTHER" id="PTHR30616:SF2">
    <property type="entry name" value="PURINE NUCLEOSIDE PHOSPHORYLASE LACC1"/>
    <property type="match status" value="1"/>
</dbReference>
<evidence type="ECO:0000256" key="4">
    <source>
        <dbReference type="ARBA" id="ARBA00022723"/>
    </source>
</evidence>
<evidence type="ECO:0000256" key="8">
    <source>
        <dbReference type="ARBA" id="ARBA00048968"/>
    </source>
</evidence>
<evidence type="ECO:0000313" key="11">
    <source>
        <dbReference type="EMBL" id="RZD16931.1"/>
    </source>
</evidence>
<dbReference type="CDD" id="cd16833">
    <property type="entry name" value="YfiH"/>
    <property type="match status" value="1"/>
</dbReference>
<evidence type="ECO:0000256" key="1">
    <source>
        <dbReference type="ARBA" id="ARBA00000553"/>
    </source>
</evidence>
<dbReference type="EMBL" id="SGBC01000001">
    <property type="protein sequence ID" value="RZD16931.1"/>
    <property type="molecule type" value="Genomic_DNA"/>
</dbReference>
<evidence type="ECO:0000256" key="3">
    <source>
        <dbReference type="ARBA" id="ARBA00022679"/>
    </source>
</evidence>
<comment type="caution">
    <text evidence="11">The sequence shown here is derived from an EMBL/GenBank/DDBJ whole genome shotgun (WGS) entry which is preliminary data.</text>
</comment>
<sequence>MQIPYNMLFLNKTNYTDCAVGKQNNNLVLGFGDKNIDFQTKNITARFDLIKQIRLNYHIEDENYFNIAELNQVHGNAVISVEEHNTEKFSEKITDADGIFTSLKHYLLCIKTADCVPLLFYDKISGTIGAVHCGWRGLYSDILINSADMLKRHYNANIENVAVVIGPGICKHCYTVKEDLYEKFINKDINYKNYFAAKYAGTGNGDCAHSDKQNVSNCDSLAEYLFDLKGLIKYVLSASGFRKENICDTDLCTYENENYFSYRKNKTAQRFVSFIGKL</sequence>
<dbReference type="Proteomes" id="UP000316562">
    <property type="component" value="Unassembled WGS sequence"/>
</dbReference>
<evidence type="ECO:0000256" key="10">
    <source>
        <dbReference type="RuleBase" id="RU361274"/>
    </source>
</evidence>
<keyword evidence="3" id="KW-0808">Transferase</keyword>
<protein>
    <recommendedName>
        <fullName evidence="10">Purine nucleoside phosphorylase</fullName>
    </recommendedName>
</protein>
<dbReference type="Gene3D" id="3.60.140.10">
    <property type="entry name" value="CNF1/YfiH-like putative cysteine hydrolases"/>
    <property type="match status" value="1"/>
</dbReference>
<gene>
    <name evidence="11" type="primary">pgeF</name>
    <name evidence="11" type="ORF">EVJ46_01450</name>
</gene>
<evidence type="ECO:0000256" key="5">
    <source>
        <dbReference type="ARBA" id="ARBA00022801"/>
    </source>
</evidence>
<comment type="catalytic activity">
    <reaction evidence="7">
        <text>adenosine + H2O + H(+) = inosine + NH4(+)</text>
        <dbReference type="Rhea" id="RHEA:24408"/>
        <dbReference type="ChEBI" id="CHEBI:15377"/>
        <dbReference type="ChEBI" id="CHEBI:15378"/>
        <dbReference type="ChEBI" id="CHEBI:16335"/>
        <dbReference type="ChEBI" id="CHEBI:17596"/>
        <dbReference type="ChEBI" id="CHEBI:28938"/>
        <dbReference type="EC" id="3.5.4.4"/>
    </reaction>
    <physiologicalReaction direction="left-to-right" evidence="7">
        <dbReference type="Rhea" id="RHEA:24409"/>
    </physiologicalReaction>
</comment>
<evidence type="ECO:0000313" key="12">
    <source>
        <dbReference type="Proteomes" id="UP000316562"/>
    </source>
</evidence>
<evidence type="ECO:0000256" key="9">
    <source>
        <dbReference type="ARBA" id="ARBA00049893"/>
    </source>
</evidence>
<evidence type="ECO:0000256" key="2">
    <source>
        <dbReference type="ARBA" id="ARBA00007353"/>
    </source>
</evidence>
<comment type="catalytic activity">
    <reaction evidence="9">
        <text>S-methyl-5'-thioadenosine + phosphate = 5-(methylsulfanyl)-alpha-D-ribose 1-phosphate + adenine</text>
        <dbReference type="Rhea" id="RHEA:11852"/>
        <dbReference type="ChEBI" id="CHEBI:16708"/>
        <dbReference type="ChEBI" id="CHEBI:17509"/>
        <dbReference type="ChEBI" id="CHEBI:43474"/>
        <dbReference type="ChEBI" id="CHEBI:58533"/>
        <dbReference type="EC" id="2.4.2.28"/>
    </reaction>
    <physiologicalReaction direction="left-to-right" evidence="9">
        <dbReference type="Rhea" id="RHEA:11853"/>
    </physiologicalReaction>
</comment>
<name>A0A519BI27_ACIG2</name>
<keyword evidence="4" id="KW-0479">Metal-binding</keyword>
<proteinExistence type="inferred from homology"/>
<comment type="catalytic activity">
    <reaction evidence="8">
        <text>adenosine + phosphate = alpha-D-ribose 1-phosphate + adenine</text>
        <dbReference type="Rhea" id="RHEA:27642"/>
        <dbReference type="ChEBI" id="CHEBI:16335"/>
        <dbReference type="ChEBI" id="CHEBI:16708"/>
        <dbReference type="ChEBI" id="CHEBI:43474"/>
        <dbReference type="ChEBI" id="CHEBI:57720"/>
        <dbReference type="EC" id="2.4.2.1"/>
    </reaction>
    <physiologicalReaction direction="left-to-right" evidence="8">
        <dbReference type="Rhea" id="RHEA:27643"/>
    </physiologicalReaction>
</comment>